<evidence type="ECO:0000313" key="2">
    <source>
        <dbReference type="Proteomes" id="UP000812440"/>
    </source>
</evidence>
<dbReference type="Proteomes" id="UP000812440">
    <property type="component" value="Chromosome 2"/>
</dbReference>
<dbReference type="AlphaFoldDB" id="A0A8T2K4U8"/>
<dbReference type="InterPro" id="IPR042506">
    <property type="entry name" value="IQCC"/>
</dbReference>
<gene>
    <name evidence="1" type="ORF">GDO86_003669</name>
</gene>
<dbReference type="PANTHER" id="PTHR16049">
    <property type="entry name" value="IQ DOMAIN-CONTAINING PROTEIN C"/>
    <property type="match status" value="1"/>
</dbReference>
<dbReference type="EMBL" id="JAACNH010000002">
    <property type="protein sequence ID" value="KAG8451552.1"/>
    <property type="molecule type" value="Genomic_DNA"/>
</dbReference>
<accession>A0A8T2K4U8</accession>
<name>A0A8T2K4U8_9PIPI</name>
<evidence type="ECO:0000313" key="1">
    <source>
        <dbReference type="EMBL" id="KAG8451552.1"/>
    </source>
</evidence>
<sequence>MHTYCNYSLGARPHSSSIEKSYNASYPFGIRQTAVCMGRHQVTFTQTCTTQLPVKDAARSITSSRSDAASYLDTISWMSGTLRPFLHQLETNLDCWMMEGEEQLLRSVKILQDKVKKKDVKETVDIDNLDLKQVLSAQDSIIRGQQDEPVTESWHIDVQKKHPELSISVFDPNELELGNPEQKDSLVLTDQMDGFKRNINTYQDKKLSTTSLEVKRGIDETNSGKSWSDNNQQREGAVKYIQKVNNPGNSDRWLLRSKVLDEDIPYENLNELQQHRSHLAMEMLWVQQAIASRKNYLIVRRKLGMADR</sequence>
<proteinExistence type="predicted"/>
<protein>
    <submittedName>
        <fullName evidence="1">Uncharacterized protein</fullName>
    </submittedName>
</protein>
<organism evidence="1 2">
    <name type="scientific">Hymenochirus boettgeri</name>
    <name type="common">Congo dwarf clawed frog</name>
    <dbReference type="NCBI Taxonomy" id="247094"/>
    <lineage>
        <taxon>Eukaryota</taxon>
        <taxon>Metazoa</taxon>
        <taxon>Chordata</taxon>
        <taxon>Craniata</taxon>
        <taxon>Vertebrata</taxon>
        <taxon>Euteleostomi</taxon>
        <taxon>Amphibia</taxon>
        <taxon>Batrachia</taxon>
        <taxon>Anura</taxon>
        <taxon>Pipoidea</taxon>
        <taxon>Pipidae</taxon>
        <taxon>Pipinae</taxon>
        <taxon>Hymenochirus</taxon>
    </lineage>
</organism>
<reference evidence="1" key="1">
    <citation type="thesis" date="2020" institute="ProQuest LLC" country="789 East Eisenhower Parkway, Ann Arbor, MI, USA">
        <title>Comparative Genomics and Chromosome Evolution.</title>
        <authorList>
            <person name="Mudd A.B."/>
        </authorList>
    </citation>
    <scope>NUCLEOTIDE SEQUENCE</scope>
    <source>
        <strain evidence="1">Female2</strain>
        <tissue evidence="1">Blood</tissue>
    </source>
</reference>
<dbReference type="PANTHER" id="PTHR16049:SF8">
    <property type="entry name" value="IQ DOMAIN-CONTAINING PROTEIN C"/>
    <property type="match status" value="1"/>
</dbReference>
<comment type="caution">
    <text evidence="1">The sequence shown here is derived from an EMBL/GenBank/DDBJ whole genome shotgun (WGS) entry which is preliminary data.</text>
</comment>
<dbReference type="OrthoDB" id="6161953at2759"/>
<keyword evidence="2" id="KW-1185">Reference proteome</keyword>